<evidence type="ECO:0000256" key="7">
    <source>
        <dbReference type="ARBA" id="ARBA00022683"/>
    </source>
</evidence>
<keyword evidence="5 10" id="KW-0762">Sugar transport</keyword>
<proteinExistence type="predicted"/>
<dbReference type="NCBIfam" id="TIGR00824">
    <property type="entry name" value="EIIA-man"/>
    <property type="match status" value="1"/>
</dbReference>
<keyword evidence="6" id="KW-0808">Transferase</keyword>
<sequence length="135" mass="14256">MIGILIVTHGHLSEAFMESVAMLVSDTALTRAVTFTTGEGIEDLDRSVRVAIDDLRSSDGVLALVDLPGGSPARIVGTILLEHERMELVTGVNLPMLVEVLMMRNSLSLSDLVDHAVACGAEGIVNVGKLMKSTG</sequence>
<keyword evidence="4" id="KW-0597">Phosphoprotein</keyword>
<keyword evidence="2" id="KW-0813">Transport</keyword>
<dbReference type="Proteomes" id="UP001579974">
    <property type="component" value="Unassembled WGS sequence"/>
</dbReference>
<comment type="caution">
    <text evidence="10">The sequence shown here is derived from an EMBL/GenBank/DDBJ whole genome shotgun (WGS) entry which is preliminary data.</text>
</comment>
<evidence type="ECO:0000256" key="6">
    <source>
        <dbReference type="ARBA" id="ARBA00022679"/>
    </source>
</evidence>
<accession>A0ABV5AAD6</accession>
<dbReference type="Pfam" id="PF03610">
    <property type="entry name" value="EIIA-man"/>
    <property type="match status" value="1"/>
</dbReference>
<dbReference type="RefSeq" id="WP_275472677.1">
    <property type="nucleotide sequence ID" value="NZ_CP162940.1"/>
</dbReference>
<organism evidence="10 11">
    <name type="scientific">Alicyclobacillus fastidiosus</name>
    <dbReference type="NCBI Taxonomy" id="392011"/>
    <lineage>
        <taxon>Bacteria</taxon>
        <taxon>Bacillati</taxon>
        <taxon>Bacillota</taxon>
        <taxon>Bacilli</taxon>
        <taxon>Bacillales</taxon>
        <taxon>Alicyclobacillaceae</taxon>
        <taxon>Alicyclobacillus</taxon>
    </lineage>
</organism>
<dbReference type="SUPFAM" id="SSF53062">
    <property type="entry name" value="PTS system fructose IIA component-like"/>
    <property type="match status" value="1"/>
</dbReference>
<dbReference type="InterPro" id="IPR004701">
    <property type="entry name" value="PTS_EIIA_man-typ"/>
</dbReference>
<reference evidence="10 11" key="1">
    <citation type="journal article" date="2024" name="Int. J. Mol. Sci.">
        <title>Exploration of Alicyclobacillus spp. Genome in Search of Antibiotic Resistance.</title>
        <authorList>
            <person name="Bucka-Kolendo J."/>
            <person name="Kiousi D.E."/>
            <person name="Dekowska A."/>
            <person name="Mikolajczuk-Szczyrba A."/>
            <person name="Karadedos D.M."/>
            <person name="Michael P."/>
            <person name="Galanis A."/>
            <person name="Sokolowska B."/>
        </authorList>
    </citation>
    <scope>NUCLEOTIDE SEQUENCE [LARGE SCALE GENOMIC DNA]</scope>
    <source>
        <strain evidence="10 11">KKP 3000</strain>
    </source>
</reference>
<gene>
    <name evidence="10" type="ORF">KKP3000_002178</name>
</gene>
<evidence type="ECO:0000256" key="8">
    <source>
        <dbReference type="ARBA" id="ARBA00022777"/>
    </source>
</evidence>
<keyword evidence="3" id="KW-0963">Cytoplasm</keyword>
<dbReference type="Gene3D" id="3.40.50.510">
    <property type="entry name" value="Phosphotransferase system, mannose-type IIA component"/>
    <property type="match status" value="1"/>
</dbReference>
<feature type="domain" description="PTS EIIA type-4" evidence="9">
    <location>
        <begin position="1"/>
        <end position="124"/>
    </location>
</feature>
<comment type="subcellular location">
    <subcellularLocation>
        <location evidence="1">Cytoplasm</location>
    </subcellularLocation>
</comment>
<dbReference type="EMBL" id="JBDXSU010000002">
    <property type="protein sequence ID" value="MFB5189179.1"/>
    <property type="molecule type" value="Genomic_DNA"/>
</dbReference>
<evidence type="ECO:0000256" key="4">
    <source>
        <dbReference type="ARBA" id="ARBA00022553"/>
    </source>
</evidence>
<keyword evidence="11" id="KW-1185">Reference proteome</keyword>
<evidence type="ECO:0000259" key="9">
    <source>
        <dbReference type="PROSITE" id="PS51096"/>
    </source>
</evidence>
<name>A0ABV5AAD6_9BACL</name>
<evidence type="ECO:0000256" key="2">
    <source>
        <dbReference type="ARBA" id="ARBA00022448"/>
    </source>
</evidence>
<dbReference type="InterPro" id="IPR033887">
    <property type="entry name" value="PTS_IIA_man"/>
</dbReference>
<dbReference type="InterPro" id="IPR051471">
    <property type="entry name" value="Bacterial_PTS_sugar_comp"/>
</dbReference>
<evidence type="ECO:0000256" key="1">
    <source>
        <dbReference type="ARBA" id="ARBA00004496"/>
    </source>
</evidence>
<dbReference type="PROSITE" id="PS51096">
    <property type="entry name" value="PTS_EIIA_TYPE_4"/>
    <property type="match status" value="1"/>
</dbReference>
<evidence type="ECO:0000313" key="11">
    <source>
        <dbReference type="Proteomes" id="UP001579974"/>
    </source>
</evidence>
<evidence type="ECO:0000256" key="3">
    <source>
        <dbReference type="ARBA" id="ARBA00022490"/>
    </source>
</evidence>
<keyword evidence="7" id="KW-0598">Phosphotransferase system</keyword>
<evidence type="ECO:0000256" key="5">
    <source>
        <dbReference type="ARBA" id="ARBA00022597"/>
    </source>
</evidence>
<dbReference type="InterPro" id="IPR036662">
    <property type="entry name" value="PTS_EIIA_man-typ_sf"/>
</dbReference>
<dbReference type="InterPro" id="IPR013789">
    <property type="entry name" value="PTS_EIIA_man"/>
</dbReference>
<dbReference type="CDD" id="cd00006">
    <property type="entry name" value="PTS_IIA_man"/>
    <property type="match status" value="1"/>
</dbReference>
<keyword evidence="8" id="KW-0418">Kinase</keyword>
<protein>
    <submittedName>
        <fullName evidence="10">PTS sugar transporter subunit IIA</fullName>
    </submittedName>
</protein>
<dbReference type="PANTHER" id="PTHR33799">
    <property type="entry name" value="PTS PERMEASE-RELATED-RELATED"/>
    <property type="match status" value="1"/>
</dbReference>
<dbReference type="PANTHER" id="PTHR33799:SF1">
    <property type="entry name" value="PTS SYSTEM MANNOSE-SPECIFIC EIIAB COMPONENT-RELATED"/>
    <property type="match status" value="1"/>
</dbReference>
<evidence type="ECO:0000313" key="10">
    <source>
        <dbReference type="EMBL" id="MFB5189179.1"/>
    </source>
</evidence>